<protein>
    <recommendedName>
        <fullName evidence="2">DUF1805 domain-containing protein</fullName>
    </recommendedName>
</protein>
<evidence type="ECO:0000313" key="1">
    <source>
        <dbReference type="EMBL" id="MPM64087.1"/>
    </source>
</evidence>
<dbReference type="InterPro" id="IPR036493">
    <property type="entry name" value="YunC_sf"/>
</dbReference>
<reference evidence="1" key="1">
    <citation type="submission" date="2019-08" db="EMBL/GenBank/DDBJ databases">
        <authorList>
            <person name="Kucharzyk K."/>
            <person name="Murdoch R.W."/>
            <person name="Higgins S."/>
            <person name="Loffler F."/>
        </authorList>
    </citation>
    <scope>NUCLEOTIDE SEQUENCE</scope>
</reference>
<gene>
    <name evidence="1" type="ORF">SDC9_110973</name>
</gene>
<dbReference type="Pfam" id="PF08827">
    <property type="entry name" value="DUF1805"/>
    <property type="match status" value="1"/>
</dbReference>
<dbReference type="SUPFAM" id="SSF102891">
    <property type="entry name" value="Hypothetical protein Ta1206"/>
    <property type="match status" value="1"/>
</dbReference>
<dbReference type="EMBL" id="VSSQ01019765">
    <property type="protein sequence ID" value="MPM64087.1"/>
    <property type="molecule type" value="Genomic_DNA"/>
</dbReference>
<dbReference type="InterPro" id="IPR014931">
    <property type="entry name" value="DUF1805"/>
</dbReference>
<name>A0A645BFI1_9ZZZZ</name>
<sequence length="97" mass="10531">MTSETLEIDGTPFTGVRLRTEHTTLLLIQGKKANLGCAYFSLGPADKLGDRFAIVTGVKSFDEMLEARVVAVSNTAALCGVKPEMTGREALLRMERN</sequence>
<dbReference type="Gene3D" id="3.30.1980.10">
    <property type="entry name" value="Hypothetical protein YunC"/>
    <property type="match status" value="1"/>
</dbReference>
<evidence type="ECO:0008006" key="2">
    <source>
        <dbReference type="Google" id="ProtNLM"/>
    </source>
</evidence>
<dbReference type="AlphaFoldDB" id="A0A645BFI1"/>
<comment type="caution">
    <text evidence="1">The sequence shown here is derived from an EMBL/GenBank/DDBJ whole genome shotgun (WGS) entry which is preliminary data.</text>
</comment>
<organism evidence="1">
    <name type="scientific">bioreactor metagenome</name>
    <dbReference type="NCBI Taxonomy" id="1076179"/>
    <lineage>
        <taxon>unclassified sequences</taxon>
        <taxon>metagenomes</taxon>
        <taxon>ecological metagenomes</taxon>
    </lineage>
</organism>
<accession>A0A645BFI1</accession>
<proteinExistence type="predicted"/>